<dbReference type="AlphaFoldDB" id="A0A3D9BH29"/>
<reference evidence="1 2" key="1">
    <citation type="journal article" date="2004" name="Emerg. Infect. Dis.">
        <title>Amoebae-resisting bacteria isolated from human nasal swabs by amoebal coculture.</title>
        <authorList>
            <person name="Greub G."/>
            <person name="La Scola B."/>
            <person name="Raoult D."/>
        </authorList>
    </citation>
    <scope>NUCLEOTIDE SEQUENCE [LARGE SCALE GENOMIC DNA]</scope>
    <source>
        <strain evidence="1 2">CCUG 51329</strain>
    </source>
</reference>
<sequence>MKKLKLLPLSLFFIGIKTLSQVGNVGINTSSPQATLDIRGKNDTGSLGNSIPGAVSANDGILVPRVNSLATSGSTNGQLVYLIADAGTFTKGFHYWNGSVWTKLGATNIYENNGIIGSGRTVGITDNVNFDTNTFVINGTNNNIGIGTNAPNTNSILDMSSSDKGILIPRVNLTSSTQDLNGDGDNNVANQPEGLLVFNSGSTLEKGYYFWNGTEWRNIKNSSSVAPGISSINCLSTVLSPKTYVAGSPYIGSMSVAYTGGNGASYGSGTPISSTGVTGLTATLRAGTLAVGDGMLIYDITGTPSGSSPSTASFDIPGIFGASGCTAVVGAGNTFSIGETQSFAATVNATSFFTNSPTNARKKATNATGSIINVSEQVSYDFQTSTVQSKYIVINGLRLDFMETPFSAGSIAPVLFNTKSTSVTYSISALSTNDQFVAGANSVLPADTYSYRVDGNDSFSVQSGAGGNNEYVNAMLTFSTGEWYQITYFATRDATNIYFYFTAQRLN</sequence>
<gene>
    <name evidence="1" type="ORF">DRF68_01395</name>
</gene>
<proteinExistence type="predicted"/>
<dbReference type="EMBL" id="QNVU01000002">
    <property type="protein sequence ID" value="REC52840.1"/>
    <property type="molecule type" value="Genomic_DNA"/>
</dbReference>
<name>A0A3D9BH29_9FLAO</name>
<accession>A0A3D9BH29</accession>
<organism evidence="1 2">
    <name type="scientific">Candidatus Chryseobacterium massiliense</name>
    <dbReference type="NCBI Taxonomy" id="204089"/>
    <lineage>
        <taxon>Bacteria</taxon>
        <taxon>Pseudomonadati</taxon>
        <taxon>Bacteroidota</taxon>
        <taxon>Flavobacteriia</taxon>
        <taxon>Flavobacteriales</taxon>
        <taxon>Weeksellaceae</taxon>
        <taxon>Chryseobacterium group</taxon>
        <taxon>Chryseobacterium</taxon>
    </lineage>
</organism>
<comment type="caution">
    <text evidence="1">The sequence shown here is derived from an EMBL/GenBank/DDBJ whole genome shotgun (WGS) entry which is preliminary data.</text>
</comment>
<evidence type="ECO:0000313" key="1">
    <source>
        <dbReference type="EMBL" id="REC52840.1"/>
    </source>
</evidence>
<dbReference type="Proteomes" id="UP000256924">
    <property type="component" value="Unassembled WGS sequence"/>
</dbReference>
<keyword evidence="2" id="KW-1185">Reference proteome</keyword>
<dbReference type="RefSeq" id="WP_116096102.1">
    <property type="nucleotide sequence ID" value="NZ_QNVU01000002.1"/>
</dbReference>
<evidence type="ECO:0000313" key="2">
    <source>
        <dbReference type="Proteomes" id="UP000256924"/>
    </source>
</evidence>
<protein>
    <submittedName>
        <fullName evidence="1">Uncharacterized protein</fullName>
    </submittedName>
</protein>